<reference evidence="1" key="1">
    <citation type="submission" date="2019-02" db="EMBL/GenBank/DDBJ databases">
        <title>Complete Genome Sequence of vanD5-typed vancomycin-resistant Enterococcus faecium in Sapporo, Japan.</title>
        <authorList>
            <person name="Sato T."/>
            <person name="Wada T."/>
            <person name="Shinagawa M."/>
            <person name="Fukushima Y."/>
            <person name="Nakajima C."/>
            <person name="Suzuki Y."/>
            <person name="Takahashi S."/>
            <person name="Yokota S."/>
        </authorList>
    </citation>
    <scope>NUCLEOTIDE SEQUENCE</scope>
    <source>
        <strain evidence="1">SMVRE20</strain>
    </source>
</reference>
<proteinExistence type="predicted"/>
<accession>A0A455TW64</accession>
<evidence type="ECO:0000313" key="1">
    <source>
        <dbReference type="EMBL" id="BBI40067.1"/>
    </source>
</evidence>
<dbReference type="EMBL" id="AP019408">
    <property type="protein sequence ID" value="BBI40067.1"/>
    <property type="molecule type" value="Genomic_DNA"/>
</dbReference>
<dbReference type="AlphaFoldDB" id="A0A455TW64"/>
<organism evidence="1">
    <name type="scientific">Enterococcus faecium</name>
    <name type="common">Streptococcus faecium</name>
    <dbReference type="NCBI Taxonomy" id="1352"/>
    <lineage>
        <taxon>Bacteria</taxon>
        <taxon>Bacillati</taxon>
        <taxon>Bacillota</taxon>
        <taxon>Bacilli</taxon>
        <taxon>Lactobacillales</taxon>
        <taxon>Enterococcaceae</taxon>
        <taxon>Enterococcus</taxon>
    </lineage>
</organism>
<sequence>MAFLHKGTLCALGLDFLSYNKYNKIHVEVAV</sequence>
<gene>
    <name evidence="1" type="ORF">SMVRE20_02441</name>
</gene>
<protein>
    <submittedName>
        <fullName evidence="1">Uncharacterized protein</fullName>
    </submittedName>
</protein>
<name>A0A455TW64_ENTFC</name>